<evidence type="ECO:0000313" key="2">
    <source>
        <dbReference type="EMBL" id="NEL56326.1"/>
    </source>
</evidence>
<protein>
    <submittedName>
        <fullName evidence="2">Uncharacterized protein</fullName>
    </submittedName>
</protein>
<keyword evidence="3" id="KW-1185">Reference proteome</keyword>
<dbReference type="AlphaFoldDB" id="A0A7K3WIZ5"/>
<keyword evidence="1" id="KW-0812">Transmembrane</keyword>
<accession>A0A7K3WIZ5</accession>
<comment type="caution">
    <text evidence="2">The sequence shown here is derived from an EMBL/GenBank/DDBJ whole genome shotgun (WGS) entry which is preliminary data.</text>
</comment>
<sequence>MSLRARLEARRAAADARPYDMRAARAEHGGPRWVLVVAYGVTAALAAGLGAFLDPSLVVLAIWSCVVGAAVALRARRLFVRRHGAADPADAGPLPVTERPTYDPQVTGRLVLHRPTSRLLHRPRSYRVLVDGVKAAEMWHGEPTKLTLPAGRHDVRVMIDRVGSATVPVDVPDGETTHVVVEPIASGLEASLAEVAGQPVFTLTVGRPRVTRYR</sequence>
<name>A0A7K3WIZ5_9ACTN</name>
<feature type="transmembrane region" description="Helical" evidence="1">
    <location>
        <begin position="33"/>
        <end position="51"/>
    </location>
</feature>
<proteinExistence type="predicted"/>
<dbReference type="EMBL" id="JAAGWK010000033">
    <property type="protein sequence ID" value="NEL56326.1"/>
    <property type="molecule type" value="Genomic_DNA"/>
</dbReference>
<organism evidence="2 3">
    <name type="scientific">Goekera deserti</name>
    <dbReference type="NCBI Taxonomy" id="2497753"/>
    <lineage>
        <taxon>Bacteria</taxon>
        <taxon>Bacillati</taxon>
        <taxon>Actinomycetota</taxon>
        <taxon>Actinomycetes</taxon>
        <taxon>Geodermatophilales</taxon>
        <taxon>Geodermatophilaceae</taxon>
        <taxon>Goekera</taxon>
    </lineage>
</organism>
<reference evidence="2 3" key="1">
    <citation type="submission" date="2020-02" db="EMBL/GenBank/DDBJ databases">
        <title>The whole genome sequence of CPCC 205119.</title>
        <authorList>
            <person name="Jiang Z."/>
        </authorList>
    </citation>
    <scope>NUCLEOTIDE SEQUENCE [LARGE SCALE GENOMIC DNA]</scope>
    <source>
        <strain evidence="2 3">CPCC 205119</strain>
    </source>
</reference>
<evidence type="ECO:0000313" key="3">
    <source>
        <dbReference type="Proteomes" id="UP000470470"/>
    </source>
</evidence>
<dbReference type="Proteomes" id="UP000470470">
    <property type="component" value="Unassembled WGS sequence"/>
</dbReference>
<feature type="transmembrane region" description="Helical" evidence="1">
    <location>
        <begin position="57"/>
        <end position="75"/>
    </location>
</feature>
<evidence type="ECO:0000256" key="1">
    <source>
        <dbReference type="SAM" id="Phobius"/>
    </source>
</evidence>
<keyword evidence="1" id="KW-0472">Membrane</keyword>
<gene>
    <name evidence="2" type="ORF">G1H19_20365</name>
</gene>
<keyword evidence="1" id="KW-1133">Transmembrane helix</keyword>
<dbReference type="RefSeq" id="WP_152727764.1">
    <property type="nucleotide sequence ID" value="NZ_JAABOZ010000001.1"/>
</dbReference>